<dbReference type="OrthoDB" id="5741626at2"/>
<feature type="region of interest" description="Disordered" evidence="1">
    <location>
        <begin position="1"/>
        <end position="32"/>
    </location>
</feature>
<protein>
    <submittedName>
        <fullName evidence="3">Uncharacterized protein</fullName>
    </submittedName>
</protein>
<feature type="compositionally biased region" description="Basic and acidic residues" evidence="1">
    <location>
        <begin position="22"/>
        <end position="32"/>
    </location>
</feature>
<dbReference type="RefSeq" id="WP_009576408.1">
    <property type="nucleotide sequence ID" value="NZ_AEIG01000065.1"/>
</dbReference>
<evidence type="ECO:0000313" key="4">
    <source>
        <dbReference type="Proteomes" id="UP000005615"/>
    </source>
</evidence>
<feature type="transmembrane region" description="Helical" evidence="2">
    <location>
        <begin position="39"/>
        <end position="59"/>
    </location>
</feature>
<dbReference type="EMBL" id="AEIG01000065">
    <property type="protein sequence ID" value="EGG29067.1"/>
    <property type="molecule type" value="Genomic_DNA"/>
</dbReference>
<keyword evidence="4" id="KW-1185">Reference proteome</keyword>
<keyword evidence="2" id="KW-0472">Membrane</keyword>
<organism evidence="3 4">
    <name type="scientific">Aequoribacter fuscus</name>
    <dbReference type="NCBI Taxonomy" id="2518989"/>
    <lineage>
        <taxon>Bacteria</taxon>
        <taxon>Pseudomonadati</taxon>
        <taxon>Pseudomonadota</taxon>
        <taxon>Gammaproteobacteria</taxon>
        <taxon>Cellvibrionales</taxon>
        <taxon>Halieaceae</taxon>
        <taxon>Aequoribacter</taxon>
    </lineage>
</organism>
<evidence type="ECO:0000313" key="3">
    <source>
        <dbReference type="EMBL" id="EGG29067.1"/>
    </source>
</evidence>
<gene>
    <name evidence="3" type="ORF">IMCC3088_2229</name>
</gene>
<evidence type="ECO:0000256" key="1">
    <source>
        <dbReference type="SAM" id="MobiDB-lite"/>
    </source>
</evidence>
<evidence type="ECO:0000256" key="2">
    <source>
        <dbReference type="SAM" id="Phobius"/>
    </source>
</evidence>
<comment type="caution">
    <text evidence="3">The sequence shown here is derived from an EMBL/GenBank/DDBJ whole genome shotgun (WGS) entry which is preliminary data.</text>
</comment>
<name>F3L3N7_9GAMM</name>
<dbReference type="Proteomes" id="UP000005615">
    <property type="component" value="Unassembled WGS sequence"/>
</dbReference>
<accession>F3L3N7</accession>
<dbReference type="Pfam" id="PF11174">
    <property type="entry name" value="DUF2970"/>
    <property type="match status" value="1"/>
</dbReference>
<reference evidence="3 4" key="1">
    <citation type="journal article" date="2011" name="J. Bacteriol.">
        <title>Genome sequence of strain IMCC3088, a proteorhodopsin-containing marine bacterium belonging to the OM60/NOR5 clade.</title>
        <authorList>
            <person name="Jang Y."/>
            <person name="Oh H.M."/>
            <person name="Kang I."/>
            <person name="Lee K."/>
            <person name="Yang S.J."/>
            <person name="Cho J.C."/>
        </authorList>
    </citation>
    <scope>NUCLEOTIDE SEQUENCE [LARGE SCALE GENOMIC DNA]</scope>
    <source>
        <strain evidence="3 4">IMCC3088</strain>
    </source>
</reference>
<keyword evidence="2" id="KW-0812">Transmembrane</keyword>
<keyword evidence="2" id="KW-1133">Transmembrane helix</keyword>
<proteinExistence type="predicted"/>
<sequence length="98" mass="11001">MSEIPVQDESANSKQPKADTAQPEKSHWLGRPAPHEKPLGFWHVFVIILSGHLGVRTRAQREEDFRRANGLHIVIAAFIYFVVIVAGLVVFVNWIATS</sequence>
<dbReference type="STRING" id="2518989.IMCC3088_2229"/>
<dbReference type="InterPro" id="IPR021344">
    <property type="entry name" value="DUF2970"/>
</dbReference>
<feature type="transmembrane region" description="Helical" evidence="2">
    <location>
        <begin position="71"/>
        <end position="96"/>
    </location>
</feature>
<dbReference type="AlphaFoldDB" id="F3L3N7"/>